<sequence>MNLINKRTPDAVLESPNAWESARQQLDMILYNATIWSTELTEENLNNISEDDTNLISILDGLVTSLAVISHRLTHLTNVADTITDLVLLTVGKNLKQTVKDLENRIDSMYDDCPQCELNSPLAGSLDLKTTLELEYLDQINSLVLDLQQDSRPLQFVLKRRGNRLAERLRREAPEALKADTMQIGSCCKTTNNMVVPNLRMEPQINSSASHIMTLESKHMGENRHRSPEMLQSLSNGVNSLIERWGKVKCTFDTVMNQWDPKELGLGASESLCYSHMLLLMSTDATIFERSNIPRELDQILTGLRNRAALQTAPCTAERLAAKVDGTNTSLTGDNLPRDIVTRLIEAVPGQEDGNAAVELIPDLLRIQQQLYAACSLLRALPTWVIHVRGDDVTLAERLMHATQATLIDQVIVGISSIMNAVAPRVHNAGYSMLIYQISITLTLSATQLLQVSSSPHMATPWSEITPTLGVLAMEAQSFVAHLASVLGLKMDNHAQNILALPPVHFLVYVPGGAEMAEIEDNADNDEFMGDETVGVDDVVGDEVLGEDDDINPDSFVTVSAGVLLEGRTANNDVGLAD</sequence>
<accession>A0A1W2TS47</accession>
<protein>
    <submittedName>
        <fullName evidence="1">Uncharacterized protein</fullName>
    </submittedName>
</protein>
<organism evidence="1">
    <name type="scientific">Rosellinia necatrix</name>
    <name type="common">White root-rot fungus</name>
    <dbReference type="NCBI Taxonomy" id="77044"/>
    <lineage>
        <taxon>Eukaryota</taxon>
        <taxon>Fungi</taxon>
        <taxon>Dikarya</taxon>
        <taxon>Ascomycota</taxon>
        <taxon>Pezizomycotina</taxon>
        <taxon>Sordariomycetes</taxon>
        <taxon>Xylariomycetidae</taxon>
        <taxon>Xylariales</taxon>
        <taxon>Xylariaceae</taxon>
        <taxon>Rosellinia</taxon>
    </lineage>
</organism>
<evidence type="ECO:0000313" key="1">
    <source>
        <dbReference type="EMBL" id="GAP91322.2"/>
    </source>
</evidence>
<dbReference type="Proteomes" id="UP000054516">
    <property type="component" value="Unassembled WGS sequence"/>
</dbReference>
<keyword evidence="2" id="KW-1185">Reference proteome</keyword>
<name>A0A1W2TS47_ROSNE</name>
<dbReference type="AlphaFoldDB" id="A0A1W2TS47"/>
<dbReference type="EMBL" id="DF977505">
    <property type="protein sequence ID" value="GAP91322.2"/>
    <property type="molecule type" value="Genomic_DNA"/>
</dbReference>
<gene>
    <name evidence="1" type="ORF">SAMD00023353_6000500</name>
</gene>
<dbReference type="OrthoDB" id="4778874at2759"/>
<evidence type="ECO:0000313" key="2">
    <source>
        <dbReference type="Proteomes" id="UP000054516"/>
    </source>
</evidence>
<reference evidence="1" key="1">
    <citation type="submission" date="2016-03" db="EMBL/GenBank/DDBJ databases">
        <title>Draft genome sequence of Rosellinia necatrix.</title>
        <authorList>
            <person name="Kanematsu S."/>
        </authorList>
    </citation>
    <scope>NUCLEOTIDE SEQUENCE [LARGE SCALE GENOMIC DNA]</scope>
    <source>
        <strain evidence="1">W97</strain>
    </source>
</reference>
<proteinExistence type="predicted"/>